<protein>
    <recommendedName>
        <fullName evidence="4">Lipoprotein</fullName>
    </recommendedName>
</protein>
<name>A0A5C5UIS1_9CORY</name>
<organism evidence="2 3">
    <name type="scientific">Corynebacterium canis</name>
    <dbReference type="NCBI Taxonomy" id="679663"/>
    <lineage>
        <taxon>Bacteria</taxon>
        <taxon>Bacillati</taxon>
        <taxon>Actinomycetota</taxon>
        <taxon>Actinomycetes</taxon>
        <taxon>Mycobacteriales</taxon>
        <taxon>Corynebacteriaceae</taxon>
        <taxon>Corynebacterium</taxon>
    </lineage>
</organism>
<dbReference type="PROSITE" id="PS51257">
    <property type="entry name" value="PROKAR_LIPOPROTEIN"/>
    <property type="match status" value="1"/>
</dbReference>
<dbReference type="OrthoDB" id="4411665at2"/>
<dbReference type="EMBL" id="VOHM01000008">
    <property type="protein sequence ID" value="TWT26621.1"/>
    <property type="molecule type" value="Genomic_DNA"/>
</dbReference>
<gene>
    <name evidence="2" type="ORF">FRX94_05175</name>
</gene>
<feature type="signal peptide" evidence="1">
    <location>
        <begin position="1"/>
        <end position="23"/>
    </location>
</feature>
<keyword evidence="1" id="KW-0732">Signal</keyword>
<keyword evidence="3" id="KW-1185">Reference proteome</keyword>
<evidence type="ECO:0008006" key="4">
    <source>
        <dbReference type="Google" id="ProtNLM"/>
    </source>
</evidence>
<dbReference type="Proteomes" id="UP000320791">
    <property type="component" value="Unassembled WGS sequence"/>
</dbReference>
<feature type="chain" id="PRO_5022866934" description="Lipoprotein" evidence="1">
    <location>
        <begin position="24"/>
        <end position="281"/>
    </location>
</feature>
<sequence length="281" mass="30000">MMKVRRFLVVTSAVLLTACGAEVETDSQEAQPVGTASSQKKSGFTEVDIEKFDIDGSTMLKYSTGGSEGTCILTEQTAMCGGTPPADVPDITAMPFSGRPTSVTAQADGVSYYFMEGIRSAEAQLNPGEKVTLGDVTCVASSESEFGCSAAGGWFVITGPQRLISTDSRVVEWVPPSYPISPTTQAEVPTTQMKAKAIKCGKSRHGEEIEIWSGDISCEDAIKVMDHYVDISAAQGTGNTMSLETEDGWSCLSPTYKSAEEKGITRSCWKDDIDIAVPLKR</sequence>
<dbReference type="RefSeq" id="WP_146324065.1">
    <property type="nucleotide sequence ID" value="NZ_BAABLR010000024.1"/>
</dbReference>
<dbReference type="AlphaFoldDB" id="A0A5C5UIS1"/>
<evidence type="ECO:0000256" key="1">
    <source>
        <dbReference type="SAM" id="SignalP"/>
    </source>
</evidence>
<comment type="caution">
    <text evidence="2">The sequence shown here is derived from an EMBL/GenBank/DDBJ whole genome shotgun (WGS) entry which is preliminary data.</text>
</comment>
<evidence type="ECO:0000313" key="2">
    <source>
        <dbReference type="EMBL" id="TWT26621.1"/>
    </source>
</evidence>
<accession>A0A5C5UIS1</accession>
<reference evidence="2 3" key="1">
    <citation type="submission" date="2019-08" db="EMBL/GenBank/DDBJ databases">
        <authorList>
            <person name="Lei W."/>
        </authorList>
    </citation>
    <scope>NUCLEOTIDE SEQUENCE [LARGE SCALE GENOMIC DNA]</scope>
    <source>
        <strain evidence="2 3">CCUG 58627</strain>
    </source>
</reference>
<evidence type="ECO:0000313" key="3">
    <source>
        <dbReference type="Proteomes" id="UP000320791"/>
    </source>
</evidence>
<proteinExistence type="predicted"/>